<sequence length="435" mass="48901">MRCSKKLLTIVSITLLNIMLASCSGINSQNPELVKKNDTPIKAETINLMTSWGGVDSKAGILKEIIAKFEDENPNIKIVNQSIFGDDYLPTLKTKFASGSGPDVFGLWPGSDIKYLIKAGKIADITDTLKQDRTWMDSFKQSSFSSTTYNNRIYGIPFEVAFEGLFINKDLFDKYGVKEPVNYKELKEAVIVFRKNGIIPIAYNSTAEGSYIYQNIIASLGGSKGVEEYLVDGRINSYYIAAMKYMKELNDMGAFSEDSIMIYSDERNNLFFSKQAAMIVQGSWFIPYFDKDDTSVKMIPFPSMTEEEPKMPTGLGGGTFYISKSAWDSLNKKDTSIAFLKYLTSKETAVYFYEKTGLITNLNMEMDLQKAYSSLAEQSAGVFKRIPDKNKTPIPDLIIERAAWEDVVIKNFPKFLLGNTSAEEIWDQAVQKIND</sequence>
<evidence type="ECO:0000256" key="1">
    <source>
        <dbReference type="SAM" id="SignalP"/>
    </source>
</evidence>
<protein>
    <submittedName>
        <fullName evidence="2">Raffinose/stachyose/melibiose transport system substrate-binding protein</fullName>
    </submittedName>
</protein>
<dbReference type="RefSeq" id="WP_110460445.1">
    <property type="nucleotide sequence ID" value="NZ_QKMR01000002.1"/>
</dbReference>
<reference evidence="2 3" key="1">
    <citation type="submission" date="2018-06" db="EMBL/GenBank/DDBJ databases">
        <title>Genomic Encyclopedia of Type Strains, Phase I: the one thousand microbial genomes (KMG-I) project.</title>
        <authorList>
            <person name="Kyrpides N."/>
        </authorList>
    </citation>
    <scope>NUCLEOTIDE SEQUENCE [LARGE SCALE GENOMIC DNA]</scope>
    <source>
        <strain evidence="2 3">DSM 19573</strain>
    </source>
</reference>
<accession>A0A318XQS2</accession>
<feature type="signal peptide" evidence="1">
    <location>
        <begin position="1"/>
        <end position="21"/>
    </location>
</feature>
<dbReference type="Gene3D" id="3.40.190.10">
    <property type="entry name" value="Periplasmic binding protein-like II"/>
    <property type="match status" value="2"/>
</dbReference>
<dbReference type="Proteomes" id="UP000248132">
    <property type="component" value="Unassembled WGS sequence"/>
</dbReference>
<dbReference type="Pfam" id="PF01547">
    <property type="entry name" value="SBP_bac_1"/>
    <property type="match status" value="1"/>
</dbReference>
<organism evidence="2 3">
    <name type="scientific">Ruminiclostridium sufflavum DSM 19573</name>
    <dbReference type="NCBI Taxonomy" id="1121337"/>
    <lineage>
        <taxon>Bacteria</taxon>
        <taxon>Bacillati</taxon>
        <taxon>Bacillota</taxon>
        <taxon>Clostridia</taxon>
        <taxon>Eubacteriales</taxon>
        <taxon>Oscillospiraceae</taxon>
        <taxon>Ruminiclostridium</taxon>
    </lineage>
</organism>
<dbReference type="OrthoDB" id="1929810at2"/>
<dbReference type="InterPro" id="IPR050490">
    <property type="entry name" value="Bact_solute-bd_prot1"/>
</dbReference>
<gene>
    <name evidence="2" type="ORF">LY28_00350</name>
</gene>
<evidence type="ECO:0000313" key="2">
    <source>
        <dbReference type="EMBL" id="PYG89756.1"/>
    </source>
</evidence>
<dbReference type="EMBL" id="QKMR01000002">
    <property type="protein sequence ID" value="PYG89756.1"/>
    <property type="molecule type" value="Genomic_DNA"/>
</dbReference>
<proteinExistence type="predicted"/>
<dbReference type="PANTHER" id="PTHR43649:SF12">
    <property type="entry name" value="DIACETYLCHITOBIOSE BINDING PROTEIN DASA"/>
    <property type="match status" value="1"/>
</dbReference>
<keyword evidence="3" id="KW-1185">Reference proteome</keyword>
<keyword evidence="1" id="KW-0732">Signal</keyword>
<name>A0A318XQS2_9FIRM</name>
<feature type="chain" id="PRO_5016318775" evidence="1">
    <location>
        <begin position="22"/>
        <end position="435"/>
    </location>
</feature>
<dbReference type="InterPro" id="IPR006059">
    <property type="entry name" value="SBP"/>
</dbReference>
<dbReference type="AlphaFoldDB" id="A0A318XQS2"/>
<comment type="caution">
    <text evidence="2">The sequence shown here is derived from an EMBL/GenBank/DDBJ whole genome shotgun (WGS) entry which is preliminary data.</text>
</comment>
<dbReference type="PANTHER" id="PTHR43649">
    <property type="entry name" value="ARABINOSE-BINDING PROTEIN-RELATED"/>
    <property type="match status" value="1"/>
</dbReference>
<dbReference type="SUPFAM" id="SSF53850">
    <property type="entry name" value="Periplasmic binding protein-like II"/>
    <property type="match status" value="1"/>
</dbReference>
<dbReference type="PROSITE" id="PS51257">
    <property type="entry name" value="PROKAR_LIPOPROTEIN"/>
    <property type="match status" value="1"/>
</dbReference>
<evidence type="ECO:0000313" key="3">
    <source>
        <dbReference type="Proteomes" id="UP000248132"/>
    </source>
</evidence>